<evidence type="ECO:0000313" key="1">
    <source>
        <dbReference type="EMBL" id="MBC8586573.1"/>
    </source>
</evidence>
<reference evidence="1" key="1">
    <citation type="submission" date="2020-08" db="EMBL/GenBank/DDBJ databases">
        <title>Genome public.</title>
        <authorList>
            <person name="Liu C."/>
            <person name="Sun Q."/>
        </authorList>
    </citation>
    <scope>NUCLEOTIDE SEQUENCE</scope>
    <source>
        <strain evidence="1">NSJ-64</strain>
    </source>
</reference>
<sequence length="478" mass="51032">MAQNLAAVFTLTDHYTAVMKNIISSTDSAEKKVNNMAKATKLLEEEMKSAGKSGQTAAGGIGGLTSKITGLVSVAYLGKKALEGMFSAINLSAARDVQEKTYQGLLNSEKIGAQFAEFARLHGKNSLLGQAGAGSAFTSFLPMTRDLEQLKQLERLTQRLYAKDPSQGQSGAVFAMKELLAGDTMSVKERYNMIGFDPQKIRGLSNTGDIAGLIEYVDQMFNRFGATQNVVDKMADTMPVQMNILKDSIKSAFADTATPVMTNLSQVVRQLNADMEAGKFQPFINVMVNGMGMIGNGMAWVAENANWLVPTLGGLMTALIIYKGVLKTIDVVQQALGVTTAILTNNWIKAGIALAAFVGSAAVIGAMSKEIEGQTAAELASLDDLANNMANTPLPTEITNTDPVKVSGEVDIEQESLKYMMDFAGKKFLAMYSTATLAPQVNMNNVQVNDPMDLDTVSGYLAGQLADMTNAQPQGGYA</sequence>
<dbReference type="RefSeq" id="WP_262396292.1">
    <property type="nucleotide sequence ID" value="NZ_JACRTD010000017.1"/>
</dbReference>
<dbReference type="EMBL" id="JACRTD010000017">
    <property type="protein sequence ID" value="MBC8586573.1"/>
    <property type="molecule type" value="Genomic_DNA"/>
</dbReference>
<proteinExistence type="predicted"/>
<accession>A0A926IJD2</accession>
<dbReference type="AlphaFoldDB" id="A0A926IJD2"/>
<comment type="caution">
    <text evidence="1">The sequence shown here is derived from an EMBL/GenBank/DDBJ whole genome shotgun (WGS) entry which is preliminary data.</text>
</comment>
<name>A0A926IJD2_9FIRM</name>
<organism evidence="1 2">
    <name type="scientific">Youxingia wuxianensis</name>
    <dbReference type="NCBI Taxonomy" id="2763678"/>
    <lineage>
        <taxon>Bacteria</taxon>
        <taxon>Bacillati</taxon>
        <taxon>Bacillota</taxon>
        <taxon>Clostridia</taxon>
        <taxon>Eubacteriales</taxon>
        <taxon>Oscillospiraceae</taxon>
        <taxon>Youxingia</taxon>
    </lineage>
</organism>
<protein>
    <submittedName>
        <fullName evidence="1">Uncharacterized protein</fullName>
    </submittedName>
</protein>
<keyword evidence="2" id="KW-1185">Reference proteome</keyword>
<gene>
    <name evidence="1" type="ORF">H8705_13390</name>
</gene>
<dbReference type="Proteomes" id="UP000623678">
    <property type="component" value="Unassembled WGS sequence"/>
</dbReference>
<evidence type="ECO:0000313" key="2">
    <source>
        <dbReference type="Proteomes" id="UP000623678"/>
    </source>
</evidence>